<protein>
    <submittedName>
        <fullName evidence="2">Uncharacterized protein</fullName>
    </submittedName>
</protein>
<reference evidence="2 3" key="1">
    <citation type="submission" date="2017-10" db="EMBL/GenBank/DDBJ databases">
        <title>Comparative genomics in systemic dimorphic fungi from Ajellomycetaceae.</title>
        <authorList>
            <person name="Munoz J.F."/>
            <person name="Mcewen J.G."/>
            <person name="Clay O.K."/>
            <person name="Cuomo C.A."/>
        </authorList>
    </citation>
    <scope>NUCLEOTIDE SEQUENCE [LARGE SCALE GENOMIC DNA]</scope>
    <source>
        <strain evidence="2 3">UAMH7299</strain>
    </source>
</reference>
<dbReference type="AlphaFoldDB" id="A0A2B7X7E6"/>
<proteinExistence type="predicted"/>
<sequence>MSFCRHARRRALQQQRPTATTTTLLPSADHIWISDSVLAQLFAQFASRGRYQHQQQKRHGSSVPGPLEANRRLARRRAMDIAAAGCGGGAGNMDIAALFGRYYQGPQRNEGQIPPLGGFWPFKQQEAIPPRAQINSVAVAEADTSEFYELSDPDIFQETLSPADIAGLEGELKSRILEASSMEDIRQIIFDLRLDLREYPTLSNSILCGLIAKVREGGGDIWIAACRDFLRDHSLNIGGAGNYAAFVTKFLIKVRVPREYVKEDLTFIKQSLALGLLTVDEIDAIVKFIPVIKGGTDKGVLFDSDRETLVFCYQAIWDGLSACPVLQARDLRGNTLKFWLDDLQRVAPTPGILSIAKVIARTLESAKLSASPPLWTSDLLIRRLILTMNPGLDGVLLKTPREQDLLQALDYVEAVLGLFPPDAVVRYIARVTETMVFSPRYASIRADLLPAWTWVLRRLENTQRLHDSKAWVDLESRSAAGKNATTGLDSEILDVSFDQKRLLRLWVLRMAGNTTPAYRQNRIPLLAVFESVLDNIYASLDNSNEKKTKPQTLVRMSVAELSSRGLPGTKFVLSEITRIEYMHQWREETGRLATTLQEEFQTIPSSCSKDLIHVASNYKFYTSTSSKADRYSIFDRLARETDLSSPTLVGRLLYHIEQGNLPLAVMFRLLRRHTAFKLALSMTGTHSHAHIPTPRSHSSLPSSTSKVSSSSPTTTATLSPPNNPTPQPPPSTLTHPSPTDCLDTISLLAIYISCSTRLTPRMAWRKVHWCYAFLHSRGAPIPPAIVRALYHAGVVRYRETDQRIARRKMAWLVGLVREVEGREVADALAEEPFYA</sequence>
<evidence type="ECO:0000313" key="3">
    <source>
        <dbReference type="Proteomes" id="UP000224634"/>
    </source>
</evidence>
<feature type="compositionally biased region" description="Pro residues" evidence="1">
    <location>
        <begin position="721"/>
        <end position="731"/>
    </location>
</feature>
<evidence type="ECO:0000256" key="1">
    <source>
        <dbReference type="SAM" id="MobiDB-lite"/>
    </source>
</evidence>
<name>A0A2B7X7E6_POLH7</name>
<dbReference type="EMBL" id="PDNA01000197">
    <property type="protein sequence ID" value="PGH04647.1"/>
    <property type="molecule type" value="Genomic_DNA"/>
</dbReference>
<organism evidence="2 3">
    <name type="scientific">Polytolypa hystricis (strain UAMH7299)</name>
    <dbReference type="NCBI Taxonomy" id="1447883"/>
    <lineage>
        <taxon>Eukaryota</taxon>
        <taxon>Fungi</taxon>
        <taxon>Dikarya</taxon>
        <taxon>Ascomycota</taxon>
        <taxon>Pezizomycotina</taxon>
        <taxon>Eurotiomycetes</taxon>
        <taxon>Eurotiomycetidae</taxon>
        <taxon>Onygenales</taxon>
        <taxon>Onygenales incertae sedis</taxon>
        <taxon>Polytolypa</taxon>
    </lineage>
</organism>
<dbReference type="STRING" id="1447883.A0A2B7X7E6"/>
<keyword evidence="3" id="KW-1185">Reference proteome</keyword>
<accession>A0A2B7X7E6</accession>
<dbReference type="Proteomes" id="UP000224634">
    <property type="component" value="Unassembled WGS sequence"/>
</dbReference>
<gene>
    <name evidence="2" type="ORF">AJ80_08481</name>
</gene>
<evidence type="ECO:0000313" key="2">
    <source>
        <dbReference type="EMBL" id="PGH04647.1"/>
    </source>
</evidence>
<feature type="region of interest" description="Disordered" evidence="1">
    <location>
        <begin position="686"/>
        <end position="737"/>
    </location>
</feature>
<comment type="caution">
    <text evidence="2">The sequence shown here is derived from an EMBL/GenBank/DDBJ whole genome shotgun (WGS) entry which is preliminary data.</text>
</comment>
<feature type="compositionally biased region" description="Low complexity" evidence="1">
    <location>
        <begin position="692"/>
        <end position="720"/>
    </location>
</feature>
<dbReference type="OrthoDB" id="2013972at2759"/>